<dbReference type="EMBL" id="CAXLJM020000062">
    <property type="protein sequence ID" value="CAL8120097.1"/>
    <property type="molecule type" value="Genomic_DNA"/>
</dbReference>
<evidence type="ECO:0000256" key="6">
    <source>
        <dbReference type="ARBA" id="ARBA00031123"/>
    </source>
</evidence>
<evidence type="ECO:0000313" key="9">
    <source>
        <dbReference type="Proteomes" id="UP001642540"/>
    </source>
</evidence>
<keyword evidence="5" id="KW-0119">Carbohydrate metabolism</keyword>
<proteinExistence type="inferred from homology"/>
<evidence type="ECO:0000256" key="5">
    <source>
        <dbReference type="ARBA" id="ARBA00023277"/>
    </source>
</evidence>
<dbReference type="SUPFAM" id="SSF53697">
    <property type="entry name" value="SIS domain"/>
    <property type="match status" value="1"/>
</dbReference>
<name>A0ABP1R4V1_9HEXA</name>
<evidence type="ECO:0000256" key="2">
    <source>
        <dbReference type="ARBA" id="ARBA00012122"/>
    </source>
</evidence>
<dbReference type="InterPro" id="IPR040190">
    <property type="entry name" value="MURQ/GCKR"/>
</dbReference>
<comment type="similarity">
    <text evidence="1">Belongs to the eukaryotic-type N-acetylglucosamine kinase family.</text>
</comment>
<dbReference type="CDD" id="cd05007">
    <property type="entry name" value="SIS_Etherase"/>
    <property type="match status" value="1"/>
</dbReference>
<evidence type="ECO:0000256" key="4">
    <source>
        <dbReference type="ARBA" id="ARBA00023239"/>
    </source>
</evidence>
<keyword evidence="9" id="KW-1185">Reference proteome</keyword>
<dbReference type="SUPFAM" id="SSF53067">
    <property type="entry name" value="Actin-like ATPase domain"/>
    <property type="match status" value="2"/>
</dbReference>
<feature type="domain" description="SIS" evidence="7">
    <location>
        <begin position="403"/>
        <end position="566"/>
    </location>
</feature>
<dbReference type="NCBIfam" id="NF003915">
    <property type="entry name" value="PRK05441.1"/>
    <property type="match status" value="1"/>
</dbReference>
<dbReference type="PROSITE" id="PS51464">
    <property type="entry name" value="SIS"/>
    <property type="match status" value="1"/>
</dbReference>
<evidence type="ECO:0000313" key="8">
    <source>
        <dbReference type="EMBL" id="CAL8120097.1"/>
    </source>
</evidence>
<keyword evidence="4" id="KW-0456">Lyase</keyword>
<dbReference type="EC" id="2.7.1.59" evidence="2"/>
<dbReference type="CDD" id="cd24007">
    <property type="entry name" value="ASKHA_NBD_eukNAGK-like"/>
    <property type="match status" value="1"/>
</dbReference>
<dbReference type="Gene3D" id="1.10.8.1080">
    <property type="match status" value="1"/>
</dbReference>
<dbReference type="Proteomes" id="UP001642540">
    <property type="component" value="Unassembled WGS sequence"/>
</dbReference>
<dbReference type="NCBIfam" id="NF009222">
    <property type="entry name" value="PRK12570.1"/>
    <property type="match status" value="1"/>
</dbReference>
<reference evidence="8 9" key="1">
    <citation type="submission" date="2024-08" db="EMBL/GenBank/DDBJ databases">
        <authorList>
            <person name="Cucini C."/>
            <person name="Frati F."/>
        </authorList>
    </citation>
    <scope>NUCLEOTIDE SEQUENCE [LARGE SCALE GENOMIC DNA]</scope>
</reference>
<evidence type="ECO:0000259" key="7">
    <source>
        <dbReference type="PROSITE" id="PS51464"/>
    </source>
</evidence>
<dbReference type="Pfam" id="PF01869">
    <property type="entry name" value="BcrAD_BadFG"/>
    <property type="match status" value="1"/>
</dbReference>
<gene>
    <name evidence="8" type="ORF">ODALV1_LOCUS18851</name>
</gene>
<evidence type="ECO:0000256" key="3">
    <source>
        <dbReference type="ARBA" id="ARBA00014974"/>
    </source>
</evidence>
<organism evidence="8 9">
    <name type="scientific">Orchesella dallaii</name>
    <dbReference type="NCBI Taxonomy" id="48710"/>
    <lineage>
        <taxon>Eukaryota</taxon>
        <taxon>Metazoa</taxon>
        <taxon>Ecdysozoa</taxon>
        <taxon>Arthropoda</taxon>
        <taxon>Hexapoda</taxon>
        <taxon>Collembola</taxon>
        <taxon>Entomobryomorpha</taxon>
        <taxon>Entomobryoidea</taxon>
        <taxon>Orchesellidae</taxon>
        <taxon>Orchesellinae</taxon>
        <taxon>Orchesella</taxon>
    </lineage>
</organism>
<dbReference type="InterPro" id="IPR002731">
    <property type="entry name" value="ATPase_BadF"/>
</dbReference>
<sequence length="627" mass="68664">MSLGIECGATGTSILLVSDKHEVLQRGEFGPANFNLLSGTELIGFFETVKKSLPDNVKLVNMGVGMPGIGDAKAKEVVTNMVKEIWPTLERVWVGSDAETALACIRKDSDIKLIVIAGTGSNCHAKDFDSVSKIGGFGHILGDRGSSFAIAQKALRLALREFEHKCAIGSSPEQNKKLREVENIPDDCIVKFFMEHKKIPSIAQLVQWSVECSKTEMAGLAVVVIKKWREGNLLAKTVIDEAITELSEDCSCLVKKFLRKPQKYSKITIGLTGSLFTKNEDFSKAFKKQVSAMLDLQGSVQLHFRKLLDTVQGALAMVTSWEADEGELDDLDTVKRISRTEMSHQILPEYTQLPQTECRNPNSMFLDTITTSEAIDLMLKEESVIHTEIAKHKEAIEELVLKISKCFQQGGRLFYVGAGTSGRLGVLDASECPPTFKSPPEWVQGIIAGGSAALTKAIEGAEDSVLDGSCAAEERKIGINDIVIGIAASGRTPFVWGTMFRAHTRGAFTAFLTFNTSLKFKWKPDMVLALDVGPEVLTGSTRLKCGSATKCVLNILSTLAMVNYGKCFENLMVDLSPANQKLKDRALRIVLLMLDGVKGVSEEKARQILVSNNYDIRKTVEQLRGFS</sequence>
<dbReference type="Gene3D" id="3.30.420.40">
    <property type="match status" value="2"/>
</dbReference>
<protein>
    <recommendedName>
        <fullName evidence="3">N-acetyl-D-glucosamine kinase</fullName>
        <ecNumber evidence="2">2.7.1.59</ecNumber>
    </recommendedName>
    <alternativeName>
        <fullName evidence="6">GlcNAc kinase</fullName>
    </alternativeName>
</protein>
<dbReference type="Gene3D" id="3.40.50.10490">
    <property type="entry name" value="Glucose-6-phosphate isomerase like protein, domain 1"/>
    <property type="match status" value="2"/>
</dbReference>
<dbReference type="PANTHER" id="PTHR10088">
    <property type="entry name" value="GLUCOKINASE REGULATORY PROTEIN"/>
    <property type="match status" value="1"/>
</dbReference>
<dbReference type="InterPro" id="IPR043129">
    <property type="entry name" value="ATPase_NBD"/>
</dbReference>
<evidence type="ECO:0000256" key="1">
    <source>
        <dbReference type="ARBA" id="ARBA00006198"/>
    </source>
</evidence>
<dbReference type="PANTHER" id="PTHR10088:SF4">
    <property type="entry name" value="GLUCOKINASE REGULATORY PROTEIN"/>
    <property type="match status" value="1"/>
</dbReference>
<accession>A0ABP1R4V1</accession>
<dbReference type="InterPro" id="IPR046348">
    <property type="entry name" value="SIS_dom_sf"/>
</dbReference>
<dbReference type="InterPro" id="IPR001347">
    <property type="entry name" value="SIS_dom"/>
</dbReference>
<dbReference type="InterPro" id="IPR005488">
    <property type="entry name" value="Etherase_MurQ"/>
</dbReference>
<dbReference type="Pfam" id="PF22645">
    <property type="entry name" value="GKRP_SIS_N"/>
    <property type="match status" value="1"/>
</dbReference>
<comment type="caution">
    <text evidence="8">The sequence shown here is derived from an EMBL/GenBank/DDBJ whole genome shotgun (WGS) entry which is preliminary data.</text>
</comment>